<evidence type="ECO:0000256" key="5">
    <source>
        <dbReference type="ARBA" id="ARBA00022989"/>
    </source>
</evidence>
<keyword evidence="3" id="KW-1003">Cell membrane</keyword>
<dbReference type="EMBL" id="CP009920">
    <property type="protein sequence ID" value="AJI22666.1"/>
    <property type="molecule type" value="Genomic_DNA"/>
</dbReference>
<evidence type="ECO:0000256" key="7">
    <source>
        <dbReference type="SAM" id="Phobius"/>
    </source>
</evidence>
<sequence>MMKPIVLNKKIGSIVLIFSLLYFPIAAAAEADDGNVEEIKPNVYKDDPINLDPESLLENKKEVGNIPEEIKDLTFEKEEDVEKESLKESLFANASAEDNTISAKAKEYNLFSSKNTSYKKDRTEQTASEKSSDLQWFYLLLIGVGVVVLFAVLIPRISPQPSVKK</sequence>
<dbReference type="InterPro" id="IPR018920">
    <property type="entry name" value="EssA/YueC"/>
</dbReference>
<dbReference type="InterPro" id="IPR034026">
    <property type="entry name" value="EssA"/>
</dbReference>
<dbReference type="NCBIfam" id="TIGR03927">
    <property type="entry name" value="T7SS_EssA_Firm"/>
    <property type="match status" value="1"/>
</dbReference>
<protein>
    <submittedName>
        <fullName evidence="9">Type VII secretion protein EssA</fullName>
    </submittedName>
</protein>
<evidence type="ECO:0000256" key="3">
    <source>
        <dbReference type="ARBA" id="ARBA00022475"/>
    </source>
</evidence>
<dbReference type="AlphaFoldDB" id="A0A0B6AGK5"/>
<feature type="transmembrane region" description="Helical" evidence="7">
    <location>
        <begin position="136"/>
        <end position="155"/>
    </location>
</feature>
<keyword evidence="6 7" id="KW-0472">Membrane</keyword>
<dbReference type="GO" id="GO:0005886">
    <property type="term" value="C:plasma membrane"/>
    <property type="evidence" value="ECO:0007669"/>
    <property type="project" value="UniProtKB-SubCell"/>
</dbReference>
<feature type="signal peptide" evidence="8">
    <location>
        <begin position="1"/>
        <end position="28"/>
    </location>
</feature>
<dbReference type="Pfam" id="PF10661">
    <property type="entry name" value="EssA"/>
    <property type="match status" value="1"/>
</dbReference>
<evidence type="ECO:0000313" key="9">
    <source>
        <dbReference type="EMBL" id="AJI22666.1"/>
    </source>
</evidence>
<keyword evidence="5 7" id="KW-1133">Transmembrane helix</keyword>
<dbReference type="GeneID" id="93640715"/>
<dbReference type="RefSeq" id="WP_016762830.1">
    <property type="nucleotide sequence ID" value="NZ_BCVB01000013.1"/>
</dbReference>
<evidence type="ECO:0000256" key="4">
    <source>
        <dbReference type="ARBA" id="ARBA00022692"/>
    </source>
</evidence>
<accession>A0A0B6AGK5</accession>
<feature type="chain" id="PRO_5038813514" evidence="8">
    <location>
        <begin position="29"/>
        <end position="165"/>
    </location>
</feature>
<evidence type="ECO:0000256" key="1">
    <source>
        <dbReference type="ARBA" id="ARBA00004162"/>
    </source>
</evidence>
<proteinExistence type="inferred from homology"/>
<dbReference type="KEGG" id="bmeg:BG04_2643"/>
<keyword evidence="4 7" id="KW-0812">Transmembrane</keyword>
<organism evidence="9 10">
    <name type="scientific">Priestia megaterium (strain ATCC 14581 / DSM 32 / CCUG 1817 / JCM 2506 / NBRC 15308 / NCIMB 9376 / NCTC 10342 / NRRL B-14308 / VKM B-512 / Ford 19)</name>
    <name type="common">Bacillus megaterium</name>
    <dbReference type="NCBI Taxonomy" id="1348623"/>
    <lineage>
        <taxon>Bacteria</taxon>
        <taxon>Bacillati</taxon>
        <taxon>Bacillota</taxon>
        <taxon>Bacilli</taxon>
        <taxon>Bacillales</taxon>
        <taxon>Bacillaceae</taxon>
        <taxon>Priestia</taxon>
    </lineage>
</organism>
<dbReference type="Proteomes" id="UP000031829">
    <property type="component" value="Chromosome"/>
</dbReference>
<dbReference type="HOGENOM" id="CLU_1607571_0_0_9"/>
<comment type="similarity">
    <text evidence="2">Belongs to the EssA family.</text>
</comment>
<comment type="subcellular location">
    <subcellularLocation>
        <location evidence="1">Cell membrane</location>
        <topology evidence="1">Single-pass membrane protein</topology>
    </subcellularLocation>
</comment>
<name>A0A0B6AGK5_PRIM2</name>
<evidence type="ECO:0000256" key="6">
    <source>
        <dbReference type="ARBA" id="ARBA00023136"/>
    </source>
</evidence>
<gene>
    <name evidence="9" type="primary">essA</name>
    <name evidence="9" type="ORF">BG04_2643</name>
</gene>
<evidence type="ECO:0000313" key="10">
    <source>
        <dbReference type="Proteomes" id="UP000031829"/>
    </source>
</evidence>
<evidence type="ECO:0000256" key="2">
    <source>
        <dbReference type="ARBA" id="ARBA00008570"/>
    </source>
</evidence>
<reference evidence="9 10" key="1">
    <citation type="journal article" date="2015" name="Genome Announc.">
        <title>Complete genome sequences for 35 biothreat assay-relevant bacillus species.</title>
        <authorList>
            <person name="Johnson S.L."/>
            <person name="Daligault H.E."/>
            <person name="Davenport K.W."/>
            <person name="Jaissle J."/>
            <person name="Frey K.G."/>
            <person name="Ladner J.T."/>
            <person name="Broomall S.M."/>
            <person name="Bishop-Lilly K.A."/>
            <person name="Bruce D.C."/>
            <person name="Gibbons H.S."/>
            <person name="Coyne S.R."/>
            <person name="Lo C.C."/>
            <person name="Meincke L."/>
            <person name="Munk A.C."/>
            <person name="Koroleva G.I."/>
            <person name="Rosenzweig C.N."/>
            <person name="Palacios G.F."/>
            <person name="Redden C.L."/>
            <person name="Minogue T.D."/>
            <person name="Chain P.S."/>
        </authorList>
    </citation>
    <scope>NUCLEOTIDE SEQUENCE [LARGE SCALE GENOMIC DNA]</scope>
    <source>
        <strain evidence="10">ATCC 14581 / DSM 32 / JCM 2506 / NBRC 15308 / NCIMB 9376 / NCTC 10342 / NRRL B-14308 / VKM B-512</strain>
    </source>
</reference>
<evidence type="ECO:0000256" key="8">
    <source>
        <dbReference type="SAM" id="SignalP"/>
    </source>
</evidence>
<keyword evidence="8" id="KW-0732">Signal</keyword>